<dbReference type="GO" id="GO:0033668">
    <property type="term" value="P:symbiont-mediated suppression of host apoptosis"/>
    <property type="evidence" value="ECO:0007669"/>
    <property type="project" value="UniProtKB-KW"/>
</dbReference>
<keyword evidence="5 7" id="KW-1081">Inhibition of host apoptosis by viral BCL2-like protein</keyword>
<evidence type="ECO:0000256" key="5">
    <source>
        <dbReference type="ARBA" id="ARBA00023189"/>
    </source>
</evidence>
<protein>
    <recommendedName>
        <fullName evidence="2 7">E1B protein, small T-antigen</fullName>
    </recommendedName>
</protein>
<keyword evidence="3 7" id="KW-0244">Early protein</keyword>
<comment type="similarity">
    <text evidence="1 7">Belongs to the adenoviridae E1B 19 kDa protein family.</text>
</comment>
<name>A0A894JI46_9ADEN</name>
<dbReference type="Pfam" id="PF01691">
    <property type="entry name" value="Adeno_E1B_19K"/>
    <property type="match status" value="1"/>
</dbReference>
<feature type="region of interest" description="Disordered" evidence="8">
    <location>
        <begin position="139"/>
        <end position="175"/>
    </location>
</feature>
<reference evidence="9" key="1">
    <citation type="submission" date="2020-07" db="EMBL/GenBank/DDBJ databases">
        <authorList>
            <person name="Hardmeier I.S."/>
            <person name="Aeberhard N."/>
            <person name="Qi W."/>
            <person name="Kraettli H."/>
            <person name="Fraefel C."/>
            <person name="Kubacki J."/>
        </authorList>
    </citation>
    <scope>NUCLEOTIDE SEQUENCE</scope>
    <source>
        <strain evidence="9">Pipistrellus/Switzerland/2019/1</strain>
    </source>
</reference>
<sequence>MDILSLCNNYSTFKNIVRGSTYGPGLVRRWCFPALSDIVGTIAEENAYRFWGVMPSSHIYWDFVKRGYCTSFFQTMFHMADLSNRGRLLAFLAFVCFLLKNWPKGSVVPEADRLDLICVPAWSRLQLWQQTMTIMQQLEEDQQETGGEECGDDEMEGEEEEELEGGDSDHLLIED</sequence>
<dbReference type="EMBL" id="MT815935">
    <property type="protein sequence ID" value="QRV11647.1"/>
    <property type="molecule type" value="Genomic_DNA"/>
</dbReference>
<organism evidence="9">
    <name type="scientific">Bat mastadenovirus</name>
    <dbReference type="NCBI Taxonomy" id="740971"/>
    <lineage>
        <taxon>Viruses</taxon>
        <taxon>Varidnaviria</taxon>
        <taxon>Bamfordvirae</taxon>
        <taxon>Preplasmiviricota</taxon>
        <taxon>Polisuviricotina</taxon>
        <taxon>Pharingeaviricetes</taxon>
        <taxon>Rowavirales</taxon>
        <taxon>Adenoviridae</taxon>
        <taxon>Mastadenovirus</taxon>
        <taxon>Mastadenovirus asiensse</taxon>
    </lineage>
</organism>
<evidence type="ECO:0000256" key="8">
    <source>
        <dbReference type="SAM" id="MobiDB-lite"/>
    </source>
</evidence>
<dbReference type="InterPro" id="IPR002924">
    <property type="entry name" value="Adenovir_t-Ag_E1B_19kDa"/>
</dbReference>
<evidence type="ECO:0000256" key="1">
    <source>
        <dbReference type="ARBA" id="ARBA00010275"/>
    </source>
</evidence>
<keyword evidence="6 7" id="KW-1119">Modulation of host cell apoptosis by virus</keyword>
<evidence type="ECO:0000256" key="7">
    <source>
        <dbReference type="RuleBase" id="RU364111"/>
    </source>
</evidence>
<dbReference type="InterPro" id="IPR002475">
    <property type="entry name" value="Bcl2-like"/>
</dbReference>
<evidence type="ECO:0000256" key="6">
    <source>
        <dbReference type="ARBA" id="ARBA00023323"/>
    </source>
</evidence>
<evidence type="ECO:0000256" key="4">
    <source>
        <dbReference type="ARBA" id="ARBA00022581"/>
    </source>
</evidence>
<evidence type="ECO:0000313" key="9">
    <source>
        <dbReference type="EMBL" id="QRV11647.1"/>
    </source>
</evidence>
<feature type="compositionally biased region" description="Acidic residues" evidence="8">
    <location>
        <begin position="139"/>
        <end position="166"/>
    </location>
</feature>
<evidence type="ECO:0000256" key="3">
    <source>
        <dbReference type="ARBA" id="ARBA00022518"/>
    </source>
</evidence>
<dbReference type="PROSITE" id="PS50062">
    <property type="entry name" value="BCL2_FAMILY"/>
    <property type="match status" value="1"/>
</dbReference>
<keyword evidence="4 7" id="KW-0945">Host-virus interaction</keyword>
<evidence type="ECO:0000256" key="2">
    <source>
        <dbReference type="ARBA" id="ARBA00013796"/>
    </source>
</evidence>
<proteinExistence type="inferred from homology"/>
<accession>A0A894JI46</accession>